<dbReference type="PANTHER" id="PTHR30427">
    <property type="entry name" value="TRANSCRIPTIONAL ACTIVATOR PROTEIN LYSR"/>
    <property type="match status" value="1"/>
</dbReference>
<dbReference type="Proteomes" id="UP000619295">
    <property type="component" value="Unassembled WGS sequence"/>
</dbReference>
<keyword evidence="7" id="KW-1185">Reference proteome</keyword>
<dbReference type="PANTHER" id="PTHR30427:SF1">
    <property type="entry name" value="TRANSCRIPTIONAL ACTIVATOR PROTEIN LYSR"/>
    <property type="match status" value="1"/>
</dbReference>
<dbReference type="Gene3D" id="3.40.190.290">
    <property type="match status" value="1"/>
</dbReference>
<protein>
    <submittedName>
        <fullName evidence="6">LysR family transcriptional regulator</fullName>
    </submittedName>
</protein>
<comment type="similarity">
    <text evidence="1">Belongs to the LysR transcriptional regulatory family.</text>
</comment>
<proteinExistence type="inferred from homology"/>
<name>A0A927E6N4_9HYPH</name>
<dbReference type="PRINTS" id="PR00039">
    <property type="entry name" value="HTHLYSR"/>
</dbReference>
<dbReference type="EMBL" id="JACXWY010000002">
    <property type="protein sequence ID" value="MBD3844650.1"/>
    <property type="molecule type" value="Genomic_DNA"/>
</dbReference>
<dbReference type="InterPro" id="IPR036388">
    <property type="entry name" value="WH-like_DNA-bd_sf"/>
</dbReference>
<sequence>MNSRQIEVFAAVMKAGTVSRAAEILGVTQPGVSRLIAELERSLGFALFDRVRNRIVPTPEGRTFFAEVEANFRGMDRLRASAARIRDYGAGQLRVATLSALSSSIVPNAVLRFRNLRPDATVTLMVLPSRDVRDGVASGIYDIGLAADEIDVTGVVHQVFVQPRALCAMPLGHPLATRETIGPHDLSGVDFVAYVPEDRARQRFDMILSEAGAAPPRVVVETIYAATVCALVAQGVGVGLISPYAIAGHDQSQLVLRPFEPAVQSRSLLILPPDKPKSQLVRDFIDCLMAAR</sequence>
<gene>
    <name evidence="6" type="ORF">IED13_02975</name>
</gene>
<dbReference type="SUPFAM" id="SSF53850">
    <property type="entry name" value="Periplasmic binding protein-like II"/>
    <property type="match status" value="1"/>
</dbReference>
<evidence type="ECO:0000313" key="6">
    <source>
        <dbReference type="EMBL" id="MBD3844650.1"/>
    </source>
</evidence>
<dbReference type="GO" id="GO:0009089">
    <property type="term" value="P:lysine biosynthetic process via diaminopimelate"/>
    <property type="evidence" value="ECO:0007669"/>
    <property type="project" value="TreeGrafter"/>
</dbReference>
<dbReference type="InterPro" id="IPR036390">
    <property type="entry name" value="WH_DNA-bd_sf"/>
</dbReference>
<dbReference type="SUPFAM" id="SSF46785">
    <property type="entry name" value="Winged helix' DNA-binding domain"/>
    <property type="match status" value="1"/>
</dbReference>
<dbReference type="GO" id="GO:0010628">
    <property type="term" value="P:positive regulation of gene expression"/>
    <property type="evidence" value="ECO:0007669"/>
    <property type="project" value="TreeGrafter"/>
</dbReference>
<dbReference type="Pfam" id="PF00126">
    <property type="entry name" value="HTH_1"/>
    <property type="match status" value="1"/>
</dbReference>
<accession>A0A927E6N4</accession>
<dbReference type="GO" id="GO:0003700">
    <property type="term" value="F:DNA-binding transcription factor activity"/>
    <property type="evidence" value="ECO:0007669"/>
    <property type="project" value="InterPro"/>
</dbReference>
<dbReference type="InterPro" id="IPR005119">
    <property type="entry name" value="LysR_subst-bd"/>
</dbReference>
<evidence type="ECO:0000259" key="5">
    <source>
        <dbReference type="PROSITE" id="PS50931"/>
    </source>
</evidence>
<evidence type="ECO:0000313" key="7">
    <source>
        <dbReference type="Proteomes" id="UP000619295"/>
    </source>
</evidence>
<dbReference type="GO" id="GO:0043565">
    <property type="term" value="F:sequence-specific DNA binding"/>
    <property type="evidence" value="ECO:0007669"/>
    <property type="project" value="TreeGrafter"/>
</dbReference>
<evidence type="ECO:0000256" key="3">
    <source>
        <dbReference type="ARBA" id="ARBA00023125"/>
    </source>
</evidence>
<comment type="caution">
    <text evidence="6">The sequence shown here is derived from an EMBL/GenBank/DDBJ whole genome shotgun (WGS) entry which is preliminary data.</text>
</comment>
<dbReference type="Pfam" id="PF03466">
    <property type="entry name" value="LysR_substrate"/>
    <property type="match status" value="1"/>
</dbReference>
<dbReference type="InterPro" id="IPR000847">
    <property type="entry name" value="LysR_HTH_N"/>
</dbReference>
<keyword evidence="3" id="KW-0238">DNA-binding</keyword>
<dbReference type="PROSITE" id="PS50931">
    <property type="entry name" value="HTH_LYSR"/>
    <property type="match status" value="1"/>
</dbReference>
<reference evidence="6" key="1">
    <citation type="submission" date="2020-09" db="EMBL/GenBank/DDBJ databases">
        <title>Bosea spartocytisi sp. nov. a root nodule endophyte of Spartocytisus supranubius in the high mountain ecosystem fo the Teide National Park (Canary Islands, Spain).</title>
        <authorList>
            <person name="Pulido-Suarez L."/>
            <person name="Peix A."/>
            <person name="Igual J.M."/>
            <person name="Socas-Perez N."/>
            <person name="Velazquez E."/>
            <person name="Flores-Felix J.D."/>
            <person name="Leon-Barrios M."/>
        </authorList>
    </citation>
    <scope>NUCLEOTIDE SEQUENCE</scope>
    <source>
        <strain evidence="6">SSUT16</strain>
    </source>
</reference>
<dbReference type="RefSeq" id="WP_038362138.1">
    <property type="nucleotide sequence ID" value="NZ_JACXWY010000002.1"/>
</dbReference>
<dbReference type="Gene3D" id="1.10.10.10">
    <property type="entry name" value="Winged helix-like DNA-binding domain superfamily/Winged helix DNA-binding domain"/>
    <property type="match status" value="1"/>
</dbReference>
<dbReference type="AlphaFoldDB" id="A0A927E6N4"/>
<evidence type="ECO:0000256" key="1">
    <source>
        <dbReference type="ARBA" id="ARBA00009437"/>
    </source>
</evidence>
<feature type="domain" description="HTH lysR-type" evidence="5">
    <location>
        <begin position="1"/>
        <end position="58"/>
    </location>
</feature>
<evidence type="ECO:0000256" key="4">
    <source>
        <dbReference type="ARBA" id="ARBA00023163"/>
    </source>
</evidence>
<keyword evidence="2" id="KW-0805">Transcription regulation</keyword>
<keyword evidence="4" id="KW-0804">Transcription</keyword>
<organism evidence="6 7">
    <name type="scientific">Bosea spartocytisi</name>
    <dbReference type="NCBI Taxonomy" id="2773451"/>
    <lineage>
        <taxon>Bacteria</taxon>
        <taxon>Pseudomonadati</taxon>
        <taxon>Pseudomonadota</taxon>
        <taxon>Alphaproteobacteria</taxon>
        <taxon>Hyphomicrobiales</taxon>
        <taxon>Boseaceae</taxon>
        <taxon>Bosea</taxon>
    </lineage>
</organism>
<evidence type="ECO:0000256" key="2">
    <source>
        <dbReference type="ARBA" id="ARBA00023015"/>
    </source>
</evidence>